<dbReference type="PANTHER" id="PTHR36577">
    <property type="entry name" value="DUF521 DOMAIN PROTEIN (AFU_ORTHOLOGUE AFUA_6G00490)"/>
    <property type="match status" value="1"/>
</dbReference>
<proteinExistence type="predicted"/>
<protein>
    <submittedName>
        <fullName evidence="4">DUF521 domain-containing protein</fullName>
    </submittedName>
</protein>
<evidence type="ECO:0000313" key="4">
    <source>
        <dbReference type="EMBL" id="MBO8426888.1"/>
    </source>
</evidence>
<keyword evidence="1" id="KW-0408">Iron</keyword>
<dbReference type="GO" id="GO:0016829">
    <property type="term" value="F:lyase activity"/>
    <property type="evidence" value="ECO:0007669"/>
    <property type="project" value="UniProtKB-KW"/>
</dbReference>
<keyword evidence="2" id="KW-0456">Lyase</keyword>
<dbReference type="EMBL" id="JADINA010000039">
    <property type="protein sequence ID" value="MBO8426888.1"/>
    <property type="molecule type" value="Genomic_DNA"/>
</dbReference>
<evidence type="ECO:0000313" key="5">
    <source>
        <dbReference type="Proteomes" id="UP000823634"/>
    </source>
</evidence>
<gene>
    <name evidence="4" type="ORF">IAC61_06235</name>
</gene>
<evidence type="ECO:0000256" key="1">
    <source>
        <dbReference type="ARBA" id="ARBA00023004"/>
    </source>
</evidence>
<organism evidence="4 5">
    <name type="scientific">Candidatus Alloenteromonas pullistercoris</name>
    <dbReference type="NCBI Taxonomy" id="2840785"/>
    <lineage>
        <taxon>Bacteria</taxon>
        <taxon>Bacillati</taxon>
        <taxon>Bacillota</taxon>
        <taxon>Bacillota incertae sedis</taxon>
        <taxon>Candidatus Alloenteromonas</taxon>
    </lineage>
</organism>
<dbReference type="Proteomes" id="UP000823634">
    <property type="component" value="Unassembled WGS sequence"/>
</dbReference>
<dbReference type="AlphaFoldDB" id="A0A9D9DG37"/>
<accession>A0A9D9DG37</accession>
<evidence type="ECO:0000256" key="2">
    <source>
        <dbReference type="ARBA" id="ARBA00023239"/>
    </source>
</evidence>
<name>A0A9D9DG37_9FIRM</name>
<reference evidence="4" key="2">
    <citation type="journal article" date="2021" name="PeerJ">
        <title>Extensive microbial diversity within the chicken gut microbiome revealed by metagenomics and culture.</title>
        <authorList>
            <person name="Gilroy R."/>
            <person name="Ravi A."/>
            <person name="Getino M."/>
            <person name="Pursley I."/>
            <person name="Horton D.L."/>
            <person name="Alikhan N.F."/>
            <person name="Baker D."/>
            <person name="Gharbi K."/>
            <person name="Hall N."/>
            <person name="Watson M."/>
            <person name="Adriaenssens E.M."/>
            <person name="Foster-Nyarko E."/>
            <person name="Jarju S."/>
            <person name="Secka A."/>
            <person name="Antonio M."/>
            <person name="Oren A."/>
            <person name="Chaudhuri R.R."/>
            <person name="La Ragione R."/>
            <person name="Hildebrand F."/>
            <person name="Pallen M.J."/>
        </authorList>
    </citation>
    <scope>NUCLEOTIDE SEQUENCE</scope>
    <source>
        <strain evidence="4">17113</strain>
    </source>
</reference>
<dbReference type="InterPro" id="IPR007506">
    <property type="entry name" value="PMDh-L-like_dom"/>
</dbReference>
<sequence>MYQPKMALTPEQLDILSGKQGETKAKMMEVLVRYGDVFGAKRMVPLTYKTGHLVTSFGISMLTTIYPLMDELIEAGLKAEGGFTADPRPMEFASCSANPLEKLVFTKIIYGRQKEYEGMLAKVGLKDKDSFSCTCYLPEVGNIPGKGDVISWAESSAVVYANSVLGAKCNRNSGVIDLFGAILGMVPEFGFLTQEGRKADFRVIVKTTKTPEAQILGSAIGMKVMEKVPYIEGLDRFLKPLPDEDTVAYLKDMGAASASNGAVGLYHVANLTPEAKELGEKLLKEGYQEYVIDDEEIERVYRSYPIMWKKKHKAPQRAFIGCPHLTYKQLCDWTEKFERGLAETGRKKLTCYTVLTAAPQVVEKFKKSEHYARLMASGAHLASICPLMYADNPLCGAKRLLTNSNKLRTYTFARYAKDEELLNILVGKEKIK</sequence>
<evidence type="ECO:0000259" key="3">
    <source>
        <dbReference type="Pfam" id="PF04412"/>
    </source>
</evidence>
<reference evidence="4" key="1">
    <citation type="submission" date="2020-10" db="EMBL/GenBank/DDBJ databases">
        <authorList>
            <person name="Gilroy R."/>
        </authorList>
    </citation>
    <scope>NUCLEOTIDE SEQUENCE</scope>
    <source>
        <strain evidence="4">17113</strain>
    </source>
</reference>
<dbReference type="Pfam" id="PF04412">
    <property type="entry name" value="AcnX"/>
    <property type="match status" value="1"/>
</dbReference>
<dbReference type="PANTHER" id="PTHR36577:SF3">
    <property type="entry name" value="DUF521 DOMAIN PROTEIN (AFU_ORTHOLOGUE AFUA_6G00490)"/>
    <property type="match status" value="1"/>
</dbReference>
<comment type="caution">
    <text evidence="4">The sequence shown here is derived from an EMBL/GenBank/DDBJ whole genome shotgun (WGS) entry which is preliminary data.</text>
</comment>
<feature type="domain" description="Phosphomevalonate dehydratase large subunit-like" evidence="3">
    <location>
        <begin position="6"/>
        <end position="412"/>
    </location>
</feature>